<evidence type="ECO:0000313" key="2">
    <source>
        <dbReference type="EMBL" id="ERM99998.1"/>
    </source>
</evidence>
<keyword evidence="3" id="KW-1185">Reference proteome</keyword>
<dbReference type="Proteomes" id="UP000017836">
    <property type="component" value="Unassembled WGS sequence"/>
</dbReference>
<proteinExistence type="predicted"/>
<organism evidence="2 3">
    <name type="scientific">Amborella trichopoda</name>
    <dbReference type="NCBI Taxonomy" id="13333"/>
    <lineage>
        <taxon>Eukaryota</taxon>
        <taxon>Viridiplantae</taxon>
        <taxon>Streptophyta</taxon>
        <taxon>Embryophyta</taxon>
        <taxon>Tracheophyta</taxon>
        <taxon>Spermatophyta</taxon>
        <taxon>Magnoliopsida</taxon>
        <taxon>Amborellales</taxon>
        <taxon>Amborellaceae</taxon>
        <taxon>Amborella</taxon>
    </lineage>
</organism>
<dbReference type="Gramene" id="ERM99998">
    <property type="protein sequence ID" value="ERM99998"/>
    <property type="gene ID" value="AMTR_s00110p00148540"/>
</dbReference>
<sequence>MRFQATGSWGRSHSSFGGKVRSYKPGAHDESSQGSIRLEKDFEAASMGSRPKVITIDPQDSKLFLPTYFGFEPLLGLDLGSLLMQGTAV</sequence>
<dbReference type="HOGENOM" id="CLU_2457811_0_0_1"/>
<dbReference type="EMBL" id="KI394965">
    <property type="protein sequence ID" value="ERM99998.1"/>
    <property type="molecule type" value="Genomic_DNA"/>
</dbReference>
<name>W1NXC6_AMBTC</name>
<feature type="compositionally biased region" description="Basic and acidic residues" evidence="1">
    <location>
        <begin position="26"/>
        <end position="35"/>
    </location>
</feature>
<protein>
    <submittedName>
        <fullName evidence="2">Uncharacterized protein</fullName>
    </submittedName>
</protein>
<evidence type="ECO:0000313" key="3">
    <source>
        <dbReference type="Proteomes" id="UP000017836"/>
    </source>
</evidence>
<gene>
    <name evidence="2" type="ORF">AMTR_s00110p00148540</name>
</gene>
<dbReference type="AlphaFoldDB" id="W1NXC6"/>
<feature type="region of interest" description="Disordered" evidence="1">
    <location>
        <begin position="1"/>
        <end position="35"/>
    </location>
</feature>
<accession>W1NXC6</accession>
<feature type="compositionally biased region" description="Polar residues" evidence="1">
    <location>
        <begin position="1"/>
        <end position="15"/>
    </location>
</feature>
<reference evidence="3" key="1">
    <citation type="journal article" date="2013" name="Science">
        <title>The Amborella genome and the evolution of flowering plants.</title>
        <authorList>
            <consortium name="Amborella Genome Project"/>
        </authorList>
    </citation>
    <scope>NUCLEOTIDE SEQUENCE [LARGE SCALE GENOMIC DNA]</scope>
</reference>
<evidence type="ECO:0000256" key="1">
    <source>
        <dbReference type="SAM" id="MobiDB-lite"/>
    </source>
</evidence>